<name>A0A285VFR4_9ACTN</name>
<evidence type="ECO:0000313" key="2">
    <source>
        <dbReference type="Proteomes" id="UP000219435"/>
    </source>
</evidence>
<proteinExistence type="predicted"/>
<dbReference type="SUPFAM" id="SSF52540">
    <property type="entry name" value="P-loop containing nucleoside triphosphate hydrolases"/>
    <property type="match status" value="2"/>
</dbReference>
<dbReference type="EMBL" id="OBQI01000007">
    <property type="protein sequence ID" value="SOC52910.1"/>
    <property type="molecule type" value="Genomic_DNA"/>
</dbReference>
<accession>A0A285VFR4</accession>
<evidence type="ECO:0000313" key="1">
    <source>
        <dbReference type="EMBL" id="SOC52910.1"/>
    </source>
</evidence>
<sequence length="949" mass="105357">MLKYDLQRLGGIGFQDVVSALAIKVLGAHVRPMGRGKDGGRDMLVNNGVIVWAANDHYAKVETWDGTTVFQAKHKQILEAPQRDASTLWQHIKAELNAWASPDSERSAVPHYLVFATNIPLTPAHRGGGFDTINANIQRFLDDLSDETSEDHLDGAEKSRARRVRQARRDRMRSLRAWRLWDGNQLVGLLDAHDGVRRAFDGFLTAGDVLADLSMLSTNLNQQELGPALKEHARWALLAERGVYFDDAGGESKGVPVEQVAIDLPVLVGDGQATERVIRYVLDRGDHVLKPTMTTSQKPRHLVVTGAPGNGKSTIAKFLTHAYRAAFVGESTDLGDEHQATVAKTEAALKRMGRAVPANRRWPVNVDLAKFAIAQATNSDYTLLHWIASHLTRQVTSKDVPRWGLWAWLRTWPSFIVLDGLDEVTEPSVRQTLVADIEAFVGDAESKDCDLLVMVTTRPTGYADEMNPTIFERINLTDLTIDDALQYGRLVTRVRVPNDETRRNGIIALLEEAARQEALKHLLRTPLQTLIMSIIAESSRRFSPSRFALFWGYYKVIEQREQNKELGYSRLLRDYAPQVLDLHLRVGLLLHERAETTTGSDAILTPEGLRDMAWQVLNDAGYEPSNKDRPLLDRILSAATHRLVLLTPQPGGGYGYDVRSLQELMAAYALTTGTLELAIPRLRRIGASPHWRNTLLFAAGRYFSEPQPHQKNAVTSLVLTLDENASDRLGAIFPVGPNVAIEVIDDGMASEPRYLHPLMTHALKAIHEPEGFSPDIYARMLMSAATASETVRRLIADGLREALSGTSVSRMNAEDVQRSITNIGKEVGTTPDVLGLATVKRDHSRSLPDDPKPDWKAFWDTIHAYSDPATAEVLSTIGDLLQRVADQGVTHDWAPLDLRTHLSDPDVAFILQEALSHVADASPLLVAMLRHDVVPTLWRQPVDLTDDPL</sequence>
<keyword evidence="2" id="KW-1185">Reference proteome</keyword>
<reference evidence="2" key="1">
    <citation type="submission" date="2017-08" db="EMBL/GenBank/DDBJ databases">
        <authorList>
            <person name="Varghese N."/>
            <person name="Submissions S."/>
        </authorList>
    </citation>
    <scope>NUCLEOTIDE SEQUENCE [LARGE SCALE GENOMIC DNA]</scope>
    <source>
        <strain evidence="2">DSM 4725</strain>
    </source>
</reference>
<protein>
    <submittedName>
        <fullName evidence="1">Uncharacterized protein</fullName>
    </submittedName>
</protein>
<dbReference type="Proteomes" id="UP000219435">
    <property type="component" value="Unassembled WGS sequence"/>
</dbReference>
<dbReference type="InterPro" id="IPR027417">
    <property type="entry name" value="P-loop_NTPase"/>
</dbReference>
<gene>
    <name evidence="1" type="ORF">SAMN05660748_4237</name>
</gene>
<dbReference type="OrthoDB" id="5379188at2"/>
<dbReference type="AlphaFoldDB" id="A0A285VFR4"/>
<dbReference type="Gene3D" id="3.40.50.300">
    <property type="entry name" value="P-loop containing nucleotide triphosphate hydrolases"/>
    <property type="match status" value="1"/>
</dbReference>
<dbReference type="RefSeq" id="WP_097196959.1">
    <property type="nucleotide sequence ID" value="NZ_OBQI01000007.1"/>
</dbReference>
<organism evidence="1 2">
    <name type="scientific">Blastococcus aggregatus</name>
    <dbReference type="NCBI Taxonomy" id="38502"/>
    <lineage>
        <taxon>Bacteria</taxon>
        <taxon>Bacillati</taxon>
        <taxon>Actinomycetota</taxon>
        <taxon>Actinomycetes</taxon>
        <taxon>Geodermatophilales</taxon>
        <taxon>Geodermatophilaceae</taxon>
        <taxon>Blastococcus</taxon>
    </lineage>
</organism>